<name>A0A561F1Z7_9ACTN</name>
<comment type="caution">
    <text evidence="9">The sequence shown here is derived from an EMBL/GenBank/DDBJ whole genome shotgun (WGS) entry which is preliminary data.</text>
</comment>
<dbReference type="GO" id="GO:0016987">
    <property type="term" value="F:sigma factor activity"/>
    <property type="evidence" value="ECO:0007669"/>
    <property type="project" value="UniProtKB-KW"/>
</dbReference>
<dbReference type="Gene3D" id="3.10.450.50">
    <property type="match status" value="1"/>
</dbReference>
<dbReference type="NCBIfam" id="NF007214">
    <property type="entry name" value="PRK09636.1"/>
    <property type="match status" value="1"/>
</dbReference>
<comment type="subunit">
    <text evidence="2">Interacts transiently with the RNA polymerase catalytic core formed by RpoA, RpoB, RpoC and RpoZ (2 alpha, 1 beta, 1 beta' and 1 omega subunit) to form the RNA polymerase holoenzyme that can initiate transcription.</text>
</comment>
<feature type="compositionally biased region" description="Polar residues" evidence="6">
    <location>
        <begin position="1"/>
        <end position="10"/>
    </location>
</feature>
<dbReference type="InterPro" id="IPR052704">
    <property type="entry name" value="ECF_Sigma-70_Domain"/>
</dbReference>
<dbReference type="RefSeq" id="WP_145796985.1">
    <property type="nucleotide sequence ID" value="NZ_BAAABR010000032.1"/>
</dbReference>
<keyword evidence="5" id="KW-0804">Transcription</keyword>
<evidence type="ECO:0000256" key="4">
    <source>
        <dbReference type="ARBA" id="ARBA00023082"/>
    </source>
</evidence>
<dbReference type="PANTHER" id="PTHR30173">
    <property type="entry name" value="SIGMA 19 FACTOR"/>
    <property type="match status" value="1"/>
</dbReference>
<evidence type="ECO:0000313" key="9">
    <source>
        <dbReference type="EMBL" id="TWE21879.1"/>
    </source>
</evidence>
<feature type="domain" description="RNA polymerase sigma-70 region 2" evidence="7">
    <location>
        <begin position="24"/>
        <end position="88"/>
    </location>
</feature>
<evidence type="ECO:0000256" key="3">
    <source>
        <dbReference type="ARBA" id="ARBA00023015"/>
    </source>
</evidence>
<keyword evidence="3" id="KW-0805">Transcription regulation</keyword>
<evidence type="ECO:0000256" key="2">
    <source>
        <dbReference type="ARBA" id="ARBA00011344"/>
    </source>
</evidence>
<dbReference type="SUPFAM" id="SSF88946">
    <property type="entry name" value="Sigma2 domain of RNA polymerase sigma factors"/>
    <property type="match status" value="1"/>
</dbReference>
<dbReference type="OrthoDB" id="3211555at2"/>
<evidence type="ECO:0000259" key="8">
    <source>
        <dbReference type="Pfam" id="PF08281"/>
    </source>
</evidence>
<proteinExistence type="inferred from homology"/>
<evidence type="ECO:0000256" key="6">
    <source>
        <dbReference type="SAM" id="MobiDB-lite"/>
    </source>
</evidence>
<evidence type="ECO:0000313" key="10">
    <source>
        <dbReference type="Proteomes" id="UP000318416"/>
    </source>
</evidence>
<gene>
    <name evidence="9" type="ORF">FB465_7120</name>
</gene>
<dbReference type="Pfam" id="PF04542">
    <property type="entry name" value="Sigma70_r2"/>
    <property type="match status" value="1"/>
</dbReference>
<dbReference type="Gene3D" id="1.10.1740.10">
    <property type="match status" value="1"/>
</dbReference>
<dbReference type="InterPro" id="IPR036388">
    <property type="entry name" value="WH-like_DNA-bd_sf"/>
</dbReference>
<dbReference type="SUPFAM" id="SSF54427">
    <property type="entry name" value="NTF2-like"/>
    <property type="match status" value="1"/>
</dbReference>
<dbReference type="AlphaFoldDB" id="A0A561F1Z7"/>
<dbReference type="InterPro" id="IPR007627">
    <property type="entry name" value="RNA_pol_sigma70_r2"/>
</dbReference>
<dbReference type="Gene3D" id="1.10.10.10">
    <property type="entry name" value="Winged helix-like DNA-binding domain superfamily/Winged helix DNA-binding domain"/>
    <property type="match status" value="1"/>
</dbReference>
<organism evidence="9 10">
    <name type="scientific">Kitasatospora atroaurantiaca</name>
    <dbReference type="NCBI Taxonomy" id="285545"/>
    <lineage>
        <taxon>Bacteria</taxon>
        <taxon>Bacillati</taxon>
        <taxon>Actinomycetota</taxon>
        <taxon>Actinomycetes</taxon>
        <taxon>Kitasatosporales</taxon>
        <taxon>Streptomycetaceae</taxon>
        <taxon>Kitasatospora</taxon>
    </lineage>
</organism>
<evidence type="ECO:0000256" key="1">
    <source>
        <dbReference type="ARBA" id="ARBA00010641"/>
    </source>
</evidence>
<dbReference type="NCBIfam" id="TIGR02937">
    <property type="entry name" value="sigma70-ECF"/>
    <property type="match status" value="1"/>
</dbReference>
<dbReference type="InterPro" id="IPR013249">
    <property type="entry name" value="RNA_pol_sigma70_r4_t2"/>
</dbReference>
<comment type="similarity">
    <text evidence="1">Belongs to the sigma-70 factor family. ECF subfamily.</text>
</comment>
<keyword evidence="4" id="KW-0731">Sigma factor</keyword>
<evidence type="ECO:0000256" key="5">
    <source>
        <dbReference type="ARBA" id="ARBA00023163"/>
    </source>
</evidence>
<evidence type="ECO:0000259" key="7">
    <source>
        <dbReference type="Pfam" id="PF04542"/>
    </source>
</evidence>
<dbReference type="InterPro" id="IPR013324">
    <property type="entry name" value="RNA_pol_sigma_r3/r4-like"/>
</dbReference>
<dbReference type="GO" id="GO:0003677">
    <property type="term" value="F:DNA binding"/>
    <property type="evidence" value="ECO:0007669"/>
    <property type="project" value="InterPro"/>
</dbReference>
<dbReference type="Proteomes" id="UP000318416">
    <property type="component" value="Unassembled WGS sequence"/>
</dbReference>
<feature type="domain" description="RNA polymerase sigma factor 70 region 4 type 2" evidence="8">
    <location>
        <begin position="136"/>
        <end position="186"/>
    </location>
</feature>
<sequence>MTTPSGQAQRQADEQRDPGLSRIMSERRQLLNLAYRMLGSLADAEDVVQETYTRWYAMSRAQQEAVESPGAWLTKVASRICLTLLGSARTRRETYVGEWIPEPLPDPAEWIAGAAGGPGADPADRITLDESVTMAFLVVFESMTPAERVAFVLHDIFRYPFAEVAEIVGRSPAACRQLASSARRRITAARTEASPNAARQASVVRRFKAAWEAQDIEALLSLLDPGATAISDGGGRAIAHLLPIEGAEQIAHLYLTIARFAPPRTILERTVNGLPGLAVESEGRIETVFAFEVADDDRITHIWAVRNPDKLRPWQLS</sequence>
<dbReference type="InterPro" id="IPR013325">
    <property type="entry name" value="RNA_pol_sigma_r2"/>
</dbReference>
<feature type="compositionally biased region" description="Basic and acidic residues" evidence="6">
    <location>
        <begin position="11"/>
        <end position="21"/>
    </location>
</feature>
<feature type="region of interest" description="Disordered" evidence="6">
    <location>
        <begin position="1"/>
        <end position="21"/>
    </location>
</feature>
<protein>
    <submittedName>
        <fullName evidence="9">RNA polymerase ECF family sigma subunit</fullName>
    </submittedName>
</protein>
<dbReference type="GO" id="GO:0006352">
    <property type="term" value="P:DNA-templated transcription initiation"/>
    <property type="evidence" value="ECO:0007669"/>
    <property type="project" value="InterPro"/>
</dbReference>
<dbReference type="EMBL" id="VIVR01000001">
    <property type="protein sequence ID" value="TWE21879.1"/>
    <property type="molecule type" value="Genomic_DNA"/>
</dbReference>
<dbReference type="PANTHER" id="PTHR30173:SF43">
    <property type="entry name" value="ECF RNA POLYMERASE SIGMA FACTOR SIGI-RELATED"/>
    <property type="match status" value="1"/>
</dbReference>
<dbReference type="SUPFAM" id="SSF88659">
    <property type="entry name" value="Sigma3 and sigma4 domains of RNA polymerase sigma factors"/>
    <property type="match status" value="1"/>
</dbReference>
<reference evidence="9 10" key="1">
    <citation type="submission" date="2019-06" db="EMBL/GenBank/DDBJ databases">
        <title>Sequencing the genomes of 1000 actinobacteria strains.</title>
        <authorList>
            <person name="Klenk H.-P."/>
        </authorList>
    </citation>
    <scope>NUCLEOTIDE SEQUENCE [LARGE SCALE GENOMIC DNA]</scope>
    <source>
        <strain evidence="9 10">DSM 41649</strain>
    </source>
</reference>
<dbReference type="Pfam" id="PF08281">
    <property type="entry name" value="Sigma70_r4_2"/>
    <property type="match status" value="1"/>
</dbReference>
<accession>A0A561F1Z7</accession>
<dbReference type="InterPro" id="IPR032710">
    <property type="entry name" value="NTF2-like_dom_sf"/>
</dbReference>
<dbReference type="InterPro" id="IPR014284">
    <property type="entry name" value="RNA_pol_sigma-70_dom"/>
</dbReference>
<keyword evidence="10" id="KW-1185">Reference proteome</keyword>